<comment type="caution">
    <text evidence="3">The sequence shown here is derived from an EMBL/GenBank/DDBJ whole genome shotgun (WGS) entry which is preliminary data.</text>
</comment>
<dbReference type="InterPro" id="IPR029044">
    <property type="entry name" value="Nucleotide-diphossugar_trans"/>
</dbReference>
<dbReference type="InterPro" id="IPR001173">
    <property type="entry name" value="Glyco_trans_2-like"/>
</dbReference>
<feature type="domain" description="Glycosyltransferase 2-like" evidence="2">
    <location>
        <begin position="5"/>
        <end position="133"/>
    </location>
</feature>
<feature type="compositionally biased region" description="Low complexity" evidence="1">
    <location>
        <begin position="336"/>
        <end position="348"/>
    </location>
</feature>
<dbReference type="Proteomes" id="UP000601223">
    <property type="component" value="Unassembled WGS sequence"/>
</dbReference>
<dbReference type="PANTHER" id="PTHR22916:SF3">
    <property type="entry name" value="UDP-GLCNAC:BETAGAL BETA-1,3-N-ACETYLGLUCOSAMINYLTRANSFERASE-LIKE PROTEIN 1"/>
    <property type="match status" value="1"/>
</dbReference>
<name>A0A8J3NLF9_9ACTN</name>
<evidence type="ECO:0000256" key="1">
    <source>
        <dbReference type="SAM" id="MobiDB-lite"/>
    </source>
</evidence>
<dbReference type="Pfam" id="PF00535">
    <property type="entry name" value="Glycos_transf_2"/>
    <property type="match status" value="1"/>
</dbReference>
<dbReference type="RefSeq" id="WP_203751733.1">
    <property type="nucleotide sequence ID" value="NZ_BONF01000033.1"/>
</dbReference>
<dbReference type="Gene3D" id="3.90.550.10">
    <property type="entry name" value="Spore Coat Polysaccharide Biosynthesis Protein SpsA, Chain A"/>
    <property type="match status" value="1"/>
</dbReference>
<dbReference type="SUPFAM" id="SSF53448">
    <property type="entry name" value="Nucleotide-diphospho-sugar transferases"/>
    <property type="match status" value="1"/>
</dbReference>
<dbReference type="GO" id="GO:0016758">
    <property type="term" value="F:hexosyltransferase activity"/>
    <property type="evidence" value="ECO:0007669"/>
    <property type="project" value="UniProtKB-ARBA"/>
</dbReference>
<proteinExistence type="predicted"/>
<evidence type="ECO:0000313" key="3">
    <source>
        <dbReference type="EMBL" id="GIF84043.1"/>
    </source>
</evidence>
<keyword evidence="4" id="KW-1185">Reference proteome</keyword>
<evidence type="ECO:0000259" key="2">
    <source>
        <dbReference type="Pfam" id="PF00535"/>
    </source>
</evidence>
<evidence type="ECO:0000313" key="4">
    <source>
        <dbReference type="Proteomes" id="UP000601223"/>
    </source>
</evidence>
<dbReference type="EMBL" id="BONF01000033">
    <property type="protein sequence ID" value="GIF84043.1"/>
    <property type="molecule type" value="Genomic_DNA"/>
</dbReference>
<sequence length="369" mass="41502">MPLLSVVVPVHNVERYLRACLESVLVESSAEIEVVAVDDRSPDGSAGILREYASRDPRVRVVTLAQNVGLGRARNAGFALARGEYVWFVDSDDRLAEGAVGAVCARLRELRPEVLLVDHDRVYEDGAVERDASSPVLRGVDGVVSLDERPELLRLQHTAWNKIVAAELIRAHDLVFPAGWYEDFPFSHPVLLAAERIAVLDRVCYHYRRGRDGAITTSVSARHLEAVEQYRALWAGLAARGPRFRRHDGRLFRLMIDHCLAVMGNADRLPSRARRDFFRRVVLLYREHRPAGGYPRPGSLGRIKHELIRLGWYPAYAALRWAWRSSRTLRERRRGNPSAGAAAAVPAPRRSDHFDRREAAIGAGMDYGR</sequence>
<feature type="region of interest" description="Disordered" evidence="1">
    <location>
        <begin position="332"/>
        <end position="355"/>
    </location>
</feature>
<organism evidence="3 4">
    <name type="scientific">Catellatospora bangladeshensis</name>
    <dbReference type="NCBI Taxonomy" id="310355"/>
    <lineage>
        <taxon>Bacteria</taxon>
        <taxon>Bacillati</taxon>
        <taxon>Actinomycetota</taxon>
        <taxon>Actinomycetes</taxon>
        <taxon>Micromonosporales</taxon>
        <taxon>Micromonosporaceae</taxon>
        <taxon>Catellatospora</taxon>
    </lineage>
</organism>
<dbReference type="AlphaFoldDB" id="A0A8J3NLF9"/>
<gene>
    <name evidence="3" type="ORF">Cba03nite_53920</name>
</gene>
<dbReference type="PANTHER" id="PTHR22916">
    <property type="entry name" value="GLYCOSYLTRANSFERASE"/>
    <property type="match status" value="1"/>
</dbReference>
<accession>A0A8J3NLF9</accession>
<reference evidence="3 4" key="1">
    <citation type="submission" date="2021-01" db="EMBL/GenBank/DDBJ databases">
        <title>Whole genome shotgun sequence of Catellatospora bangladeshensis NBRC 107357.</title>
        <authorList>
            <person name="Komaki H."/>
            <person name="Tamura T."/>
        </authorList>
    </citation>
    <scope>NUCLEOTIDE SEQUENCE [LARGE SCALE GENOMIC DNA]</scope>
    <source>
        <strain evidence="3 4">NBRC 107357</strain>
    </source>
</reference>
<protein>
    <recommendedName>
        <fullName evidence="2">Glycosyltransferase 2-like domain-containing protein</fullName>
    </recommendedName>
</protein>